<feature type="non-terminal residue" evidence="4">
    <location>
        <position position="1"/>
    </location>
</feature>
<comment type="caution">
    <text evidence="4">The sequence shown here is derived from an EMBL/GenBank/DDBJ whole genome shotgun (WGS) entry which is preliminary data.</text>
</comment>
<dbReference type="PANTHER" id="PTHR13778:SF47">
    <property type="entry name" value="LIPOPOLYSACCHARIDE 1,3-GALACTOSYLTRANSFERASE"/>
    <property type="match status" value="1"/>
</dbReference>
<dbReference type="Gene3D" id="3.90.550.10">
    <property type="entry name" value="Spore Coat Polysaccharide Biosynthesis Protein SpsA, Chain A"/>
    <property type="match status" value="1"/>
</dbReference>
<evidence type="ECO:0000256" key="3">
    <source>
        <dbReference type="ARBA" id="ARBA00022723"/>
    </source>
</evidence>
<dbReference type="EMBL" id="WNIA01000258">
    <property type="protein sequence ID" value="MTV99738.1"/>
    <property type="molecule type" value="Genomic_DNA"/>
</dbReference>
<dbReference type="RefSeq" id="WP_330163860.1">
    <property type="nucleotide sequence ID" value="NZ_WNIA01000258.1"/>
</dbReference>
<protein>
    <submittedName>
        <fullName evidence="4">Glycosyltransferase family 8 protein</fullName>
    </submittedName>
</protein>
<keyword evidence="3" id="KW-0479">Metal-binding</keyword>
<name>A0A6I3UYH4_STREE</name>
<dbReference type="Proteomes" id="UP000437160">
    <property type="component" value="Unassembled WGS sequence"/>
</dbReference>
<proteinExistence type="predicted"/>
<dbReference type="AlphaFoldDB" id="A0A6I3UYH4"/>
<feature type="non-terminal residue" evidence="4">
    <location>
        <position position="172"/>
    </location>
</feature>
<evidence type="ECO:0000313" key="5">
    <source>
        <dbReference type="Proteomes" id="UP000437160"/>
    </source>
</evidence>
<dbReference type="InterPro" id="IPR002495">
    <property type="entry name" value="Glyco_trans_8"/>
</dbReference>
<dbReference type="GO" id="GO:0016757">
    <property type="term" value="F:glycosyltransferase activity"/>
    <property type="evidence" value="ECO:0007669"/>
    <property type="project" value="UniProtKB-KW"/>
</dbReference>
<dbReference type="InterPro" id="IPR029044">
    <property type="entry name" value="Nucleotide-diphossugar_trans"/>
</dbReference>
<reference evidence="4 5" key="1">
    <citation type="submission" date="2019-11" db="EMBL/GenBank/DDBJ databases">
        <title>Growth characteristics of pneumococcus vary with the chemical composition of the capsule and with environmental conditions.</title>
        <authorList>
            <person name="Tothpal A."/>
            <person name="Desobry K."/>
            <person name="Joshi S."/>
            <person name="Wyllie A.L."/>
            <person name="Weinberger D.M."/>
        </authorList>
    </citation>
    <scope>NUCLEOTIDE SEQUENCE [LARGE SCALE GENOMIC DNA]</scope>
    <source>
        <strain evidence="5">pnumococcus19F</strain>
    </source>
</reference>
<keyword evidence="2 4" id="KW-0808">Transferase</keyword>
<evidence type="ECO:0000256" key="2">
    <source>
        <dbReference type="ARBA" id="ARBA00022679"/>
    </source>
</evidence>
<dbReference type="GO" id="GO:0046872">
    <property type="term" value="F:metal ion binding"/>
    <property type="evidence" value="ECO:0007669"/>
    <property type="project" value="UniProtKB-KW"/>
</dbReference>
<dbReference type="SUPFAM" id="SSF53448">
    <property type="entry name" value="Nucleotide-diphospho-sugar transferases"/>
    <property type="match status" value="1"/>
</dbReference>
<dbReference type="PANTHER" id="PTHR13778">
    <property type="entry name" value="GLYCOSYLTRANSFERASE 8 DOMAIN-CONTAINING PROTEIN"/>
    <property type="match status" value="1"/>
</dbReference>
<keyword evidence="1" id="KW-0328">Glycosyltransferase</keyword>
<evidence type="ECO:0000313" key="4">
    <source>
        <dbReference type="EMBL" id="MTV99738.1"/>
    </source>
</evidence>
<dbReference type="InterPro" id="IPR050748">
    <property type="entry name" value="Glycosyltrans_8_dom-fam"/>
</dbReference>
<sequence length="172" mass="20762">VDDVYAYEGRKSGFNSGVLLIDTDRWREDDIQNQLLNLTIKHHEHVYGDQEILNMLFKDRWKKLSLSYNLQVGYDTYRHSLGDNEWYHLFEGIPNIIHYTTQNKPWSHYRFNRFRDIWWFYYGLNWNDILLDNQILQENFEKLIKPITCHASIFTNTGDIEGLPYLLEQLPT</sequence>
<accession>A0A6I3UYH4</accession>
<evidence type="ECO:0000256" key="1">
    <source>
        <dbReference type="ARBA" id="ARBA00022676"/>
    </source>
</evidence>
<organism evidence="4 5">
    <name type="scientific">Streptococcus pneumoniae</name>
    <dbReference type="NCBI Taxonomy" id="1313"/>
    <lineage>
        <taxon>Bacteria</taxon>
        <taxon>Bacillati</taxon>
        <taxon>Bacillota</taxon>
        <taxon>Bacilli</taxon>
        <taxon>Lactobacillales</taxon>
        <taxon>Streptococcaceae</taxon>
        <taxon>Streptococcus</taxon>
    </lineage>
</organism>
<gene>
    <name evidence="4" type="ORF">GM536_11985</name>
</gene>
<dbReference type="Pfam" id="PF01501">
    <property type="entry name" value="Glyco_transf_8"/>
    <property type="match status" value="1"/>
</dbReference>